<evidence type="ECO:0000256" key="5">
    <source>
        <dbReference type="ARBA" id="ARBA00037982"/>
    </source>
</evidence>
<evidence type="ECO:0000256" key="4">
    <source>
        <dbReference type="ARBA" id="ARBA00022840"/>
    </source>
</evidence>
<dbReference type="InterPro" id="IPR000719">
    <property type="entry name" value="Prot_kinase_dom"/>
</dbReference>
<dbReference type="Proteomes" id="UP000305067">
    <property type="component" value="Unassembled WGS sequence"/>
</dbReference>
<dbReference type="InterPro" id="IPR008271">
    <property type="entry name" value="Ser/Thr_kinase_AS"/>
</dbReference>
<evidence type="ECO:0000256" key="7">
    <source>
        <dbReference type="RuleBase" id="RU000304"/>
    </source>
</evidence>
<dbReference type="PROSITE" id="PS00107">
    <property type="entry name" value="PROTEIN_KINASE_ATP"/>
    <property type="match status" value="1"/>
</dbReference>
<dbReference type="GO" id="GO:0005524">
    <property type="term" value="F:ATP binding"/>
    <property type="evidence" value="ECO:0007669"/>
    <property type="project" value="UniProtKB-UniRule"/>
</dbReference>
<keyword evidence="4 6" id="KW-0067">ATP-binding</keyword>
<dbReference type="AlphaFoldDB" id="A0A5C3QIN6"/>
<evidence type="ECO:0000256" key="6">
    <source>
        <dbReference type="PROSITE-ProRule" id="PRU10141"/>
    </source>
</evidence>
<feature type="chain" id="PRO_5022702984" evidence="8">
    <location>
        <begin position="17"/>
        <end position="436"/>
    </location>
</feature>
<evidence type="ECO:0000313" key="11">
    <source>
        <dbReference type="Proteomes" id="UP000305067"/>
    </source>
</evidence>
<evidence type="ECO:0000256" key="8">
    <source>
        <dbReference type="SAM" id="SignalP"/>
    </source>
</evidence>
<feature type="domain" description="Protein kinase" evidence="9">
    <location>
        <begin position="86"/>
        <end position="402"/>
    </location>
</feature>
<keyword evidence="1" id="KW-0808">Transferase</keyword>
<dbReference type="InterPro" id="IPR011009">
    <property type="entry name" value="Kinase-like_dom_sf"/>
</dbReference>
<dbReference type="OrthoDB" id="541276at2759"/>
<dbReference type="SUPFAM" id="SSF56112">
    <property type="entry name" value="Protein kinase-like (PK-like)"/>
    <property type="match status" value="1"/>
</dbReference>
<dbReference type="GO" id="GO:0004674">
    <property type="term" value="F:protein serine/threonine kinase activity"/>
    <property type="evidence" value="ECO:0007669"/>
    <property type="project" value="UniProtKB-KW"/>
</dbReference>
<dbReference type="PROSITE" id="PS50011">
    <property type="entry name" value="PROTEIN_KINASE_DOM"/>
    <property type="match status" value="1"/>
</dbReference>
<protein>
    <submittedName>
        <fullName evidence="10">Kinase-like domain-containing protein</fullName>
    </submittedName>
</protein>
<keyword evidence="7" id="KW-0723">Serine/threonine-protein kinase</keyword>
<dbReference type="EMBL" id="ML178825">
    <property type="protein sequence ID" value="TFL01377.1"/>
    <property type="molecule type" value="Genomic_DNA"/>
</dbReference>
<gene>
    <name evidence="10" type="ORF">BDV98DRAFT_582941</name>
</gene>
<sequence>MWGKVALGLLWDLARWGIDDHVARRSGDWEDTCFMKSVDEDAFQINVAKPRAEIQTAVIITYDHVFQKTSCREDDTTPDVLFSRLFVYALKISQSSLRRYYLEISRRYPYASRPKYPSGPSRTGHSTASKSAFGYSSGFQTTLPDQVYANNLRNQRCNRDLSGSLLLGPGCHLEVTSVLGAGSFGQVYRAKEILPSTSIGQPREFAVKTLLKAAPGDSYAEVKKYEAAEEHVDYEKTAKSIMLQLIDALSHCHENGVYHRDLKCQNVLISHVGPQVKAHFADFGLATSATESEEVYDTASYRSPVTTALWQRRHRQPRSLRHLGPRYHLLFLDGEGRPWNVATQREDDGFMTYLRDPEYLYRHSTLSKPANTILRRMLENDPTKRIAFLDLKELVAGTDVLFRRCESAAAPSPVSVILEEEGLSWNNGAVKKKVDQ</sequence>
<evidence type="ECO:0000259" key="9">
    <source>
        <dbReference type="PROSITE" id="PS50011"/>
    </source>
</evidence>
<evidence type="ECO:0000256" key="3">
    <source>
        <dbReference type="ARBA" id="ARBA00022777"/>
    </source>
</evidence>
<organism evidence="10 11">
    <name type="scientific">Pterulicium gracile</name>
    <dbReference type="NCBI Taxonomy" id="1884261"/>
    <lineage>
        <taxon>Eukaryota</taxon>
        <taxon>Fungi</taxon>
        <taxon>Dikarya</taxon>
        <taxon>Basidiomycota</taxon>
        <taxon>Agaricomycotina</taxon>
        <taxon>Agaricomycetes</taxon>
        <taxon>Agaricomycetidae</taxon>
        <taxon>Agaricales</taxon>
        <taxon>Pleurotineae</taxon>
        <taxon>Pterulaceae</taxon>
        <taxon>Pterulicium</taxon>
    </lineage>
</organism>
<reference evidence="10 11" key="1">
    <citation type="journal article" date="2019" name="Nat. Ecol. Evol.">
        <title>Megaphylogeny resolves global patterns of mushroom evolution.</title>
        <authorList>
            <person name="Varga T."/>
            <person name="Krizsan K."/>
            <person name="Foldi C."/>
            <person name="Dima B."/>
            <person name="Sanchez-Garcia M."/>
            <person name="Sanchez-Ramirez S."/>
            <person name="Szollosi G.J."/>
            <person name="Szarkandi J.G."/>
            <person name="Papp V."/>
            <person name="Albert L."/>
            <person name="Andreopoulos W."/>
            <person name="Angelini C."/>
            <person name="Antonin V."/>
            <person name="Barry K.W."/>
            <person name="Bougher N.L."/>
            <person name="Buchanan P."/>
            <person name="Buyck B."/>
            <person name="Bense V."/>
            <person name="Catcheside P."/>
            <person name="Chovatia M."/>
            <person name="Cooper J."/>
            <person name="Damon W."/>
            <person name="Desjardin D."/>
            <person name="Finy P."/>
            <person name="Geml J."/>
            <person name="Haridas S."/>
            <person name="Hughes K."/>
            <person name="Justo A."/>
            <person name="Karasinski D."/>
            <person name="Kautmanova I."/>
            <person name="Kiss B."/>
            <person name="Kocsube S."/>
            <person name="Kotiranta H."/>
            <person name="LaButti K.M."/>
            <person name="Lechner B.E."/>
            <person name="Liimatainen K."/>
            <person name="Lipzen A."/>
            <person name="Lukacs Z."/>
            <person name="Mihaltcheva S."/>
            <person name="Morgado L.N."/>
            <person name="Niskanen T."/>
            <person name="Noordeloos M.E."/>
            <person name="Ohm R.A."/>
            <person name="Ortiz-Santana B."/>
            <person name="Ovrebo C."/>
            <person name="Racz N."/>
            <person name="Riley R."/>
            <person name="Savchenko A."/>
            <person name="Shiryaev A."/>
            <person name="Soop K."/>
            <person name="Spirin V."/>
            <person name="Szebenyi C."/>
            <person name="Tomsovsky M."/>
            <person name="Tulloss R.E."/>
            <person name="Uehling J."/>
            <person name="Grigoriev I.V."/>
            <person name="Vagvolgyi C."/>
            <person name="Papp T."/>
            <person name="Martin F.M."/>
            <person name="Miettinen O."/>
            <person name="Hibbett D.S."/>
            <person name="Nagy L.G."/>
        </authorList>
    </citation>
    <scope>NUCLEOTIDE SEQUENCE [LARGE SCALE GENOMIC DNA]</scope>
    <source>
        <strain evidence="10 11">CBS 309.79</strain>
    </source>
</reference>
<evidence type="ECO:0000313" key="10">
    <source>
        <dbReference type="EMBL" id="TFL01377.1"/>
    </source>
</evidence>
<dbReference type="Pfam" id="PF00069">
    <property type="entry name" value="Pkinase"/>
    <property type="match status" value="1"/>
</dbReference>
<dbReference type="SMART" id="SM00220">
    <property type="entry name" value="S_TKc"/>
    <property type="match status" value="1"/>
</dbReference>
<feature type="signal peptide" evidence="8">
    <location>
        <begin position="1"/>
        <end position="16"/>
    </location>
</feature>
<keyword evidence="3 10" id="KW-0418">Kinase</keyword>
<dbReference type="GO" id="GO:0005634">
    <property type="term" value="C:nucleus"/>
    <property type="evidence" value="ECO:0007669"/>
    <property type="project" value="TreeGrafter"/>
</dbReference>
<accession>A0A5C3QIN6</accession>
<keyword evidence="8" id="KW-0732">Signal</keyword>
<evidence type="ECO:0000256" key="2">
    <source>
        <dbReference type="ARBA" id="ARBA00022741"/>
    </source>
</evidence>
<dbReference type="PANTHER" id="PTHR11042">
    <property type="entry name" value="EUKARYOTIC TRANSLATION INITIATION FACTOR 2-ALPHA KINASE EIF2-ALPHA KINASE -RELATED"/>
    <property type="match status" value="1"/>
</dbReference>
<dbReference type="STRING" id="1884261.A0A5C3QIN6"/>
<keyword evidence="2 6" id="KW-0547">Nucleotide-binding</keyword>
<dbReference type="InterPro" id="IPR050339">
    <property type="entry name" value="CC_SR_Kinase"/>
</dbReference>
<feature type="binding site" evidence="6">
    <location>
        <position position="208"/>
    </location>
    <ligand>
        <name>ATP</name>
        <dbReference type="ChEBI" id="CHEBI:30616"/>
    </ligand>
</feature>
<keyword evidence="11" id="KW-1185">Reference proteome</keyword>
<dbReference type="Gene3D" id="1.10.510.10">
    <property type="entry name" value="Transferase(Phosphotransferase) domain 1"/>
    <property type="match status" value="1"/>
</dbReference>
<dbReference type="GO" id="GO:0005737">
    <property type="term" value="C:cytoplasm"/>
    <property type="evidence" value="ECO:0007669"/>
    <property type="project" value="TreeGrafter"/>
</dbReference>
<dbReference type="PROSITE" id="PS00108">
    <property type="entry name" value="PROTEIN_KINASE_ST"/>
    <property type="match status" value="1"/>
</dbReference>
<evidence type="ECO:0000256" key="1">
    <source>
        <dbReference type="ARBA" id="ARBA00022679"/>
    </source>
</evidence>
<comment type="similarity">
    <text evidence="5">Belongs to the protein kinase superfamily. Ser/Thr protein kinase family. GCN2 subfamily.</text>
</comment>
<name>A0A5C3QIN6_9AGAR</name>
<dbReference type="InterPro" id="IPR017441">
    <property type="entry name" value="Protein_kinase_ATP_BS"/>
</dbReference>
<proteinExistence type="inferred from homology"/>